<dbReference type="RefSeq" id="WP_341419606.1">
    <property type="nucleotide sequence ID" value="NZ_JBBPCC010000030.1"/>
</dbReference>
<keyword evidence="3" id="KW-1133">Transmembrane helix</keyword>
<sequence length="313" mass="35019">MRRWSVHGTALVSGIISPQTVLRYGIALGIAGLSVLWLLVQSPLATLLSLIGLFTYVWLLLFIILLISHNVTASRGPDIRQRQSPTIPRCAPAPRDLFLGEKESKRGMNMPNNAFKIVVMVLLVGLIGTFSYMLLQGQSKDEKMGILQKAPDFKLQNLDGKEVSLADTAGKAKLVYFFFSTCPDVCPPSTFTLSKIQNELIKKGVFGTDTAIMSISFDPTKDTTERLKEFSSRYNPDYKGWYFLRGDEKETVELARKFGVLVEKDTKNDSWTHSNLFLLVDGKGNLRTYYSGHDENLDVQKVAADLIKISKEK</sequence>
<dbReference type="Pfam" id="PF02630">
    <property type="entry name" value="SCO1-SenC"/>
    <property type="match status" value="1"/>
</dbReference>
<dbReference type="PANTHER" id="PTHR12151:SF25">
    <property type="entry name" value="LINALOOL DEHYDRATASE_ISOMERASE DOMAIN-CONTAINING PROTEIN"/>
    <property type="match status" value="1"/>
</dbReference>
<feature type="domain" description="Thioredoxin" evidence="4">
    <location>
        <begin position="144"/>
        <end position="308"/>
    </location>
</feature>
<dbReference type="PROSITE" id="PS51352">
    <property type="entry name" value="THIOREDOXIN_2"/>
    <property type="match status" value="1"/>
</dbReference>
<dbReference type="InterPro" id="IPR013766">
    <property type="entry name" value="Thioredoxin_domain"/>
</dbReference>
<dbReference type="SUPFAM" id="SSF52833">
    <property type="entry name" value="Thioredoxin-like"/>
    <property type="match status" value="1"/>
</dbReference>
<keyword evidence="6" id="KW-1185">Reference proteome</keyword>
<dbReference type="Proteomes" id="UP001469365">
    <property type="component" value="Unassembled WGS sequence"/>
</dbReference>
<gene>
    <name evidence="5" type="ORF">WMW72_31725</name>
</gene>
<accession>A0ABU9DUC0</accession>
<comment type="caution">
    <text evidence="5">The sequence shown here is derived from an EMBL/GenBank/DDBJ whole genome shotgun (WGS) entry which is preliminary data.</text>
</comment>
<evidence type="ECO:0000259" key="4">
    <source>
        <dbReference type="PROSITE" id="PS51352"/>
    </source>
</evidence>
<feature type="transmembrane region" description="Helical" evidence="3">
    <location>
        <begin position="46"/>
        <end position="67"/>
    </location>
</feature>
<dbReference type="InterPro" id="IPR003782">
    <property type="entry name" value="SCO1/SenC"/>
</dbReference>
<feature type="transmembrane region" description="Helical" evidence="3">
    <location>
        <begin position="114"/>
        <end position="135"/>
    </location>
</feature>
<evidence type="ECO:0000313" key="6">
    <source>
        <dbReference type="Proteomes" id="UP001469365"/>
    </source>
</evidence>
<dbReference type="InterPro" id="IPR036249">
    <property type="entry name" value="Thioredoxin-like_sf"/>
</dbReference>
<evidence type="ECO:0000313" key="5">
    <source>
        <dbReference type="EMBL" id="MEK8132475.1"/>
    </source>
</evidence>
<dbReference type="PANTHER" id="PTHR12151">
    <property type="entry name" value="ELECTRON TRANSPORT PROTIN SCO1/SENC FAMILY MEMBER"/>
    <property type="match status" value="1"/>
</dbReference>
<name>A0ABU9DUC0_9BACL</name>
<keyword evidence="3" id="KW-0472">Membrane</keyword>
<reference evidence="5 6" key="1">
    <citation type="submission" date="2024-04" db="EMBL/GenBank/DDBJ databases">
        <title>draft genome sequnece of Paenibacillus filicis.</title>
        <authorList>
            <person name="Kim D.-U."/>
        </authorList>
    </citation>
    <scope>NUCLEOTIDE SEQUENCE [LARGE SCALE GENOMIC DNA]</scope>
    <source>
        <strain evidence="5 6">KACC14197</strain>
    </source>
</reference>
<comment type="similarity">
    <text evidence="1">Belongs to the SCO1/2 family.</text>
</comment>
<keyword evidence="3" id="KW-0812">Transmembrane</keyword>
<evidence type="ECO:0000256" key="3">
    <source>
        <dbReference type="SAM" id="Phobius"/>
    </source>
</evidence>
<evidence type="ECO:0000256" key="2">
    <source>
        <dbReference type="ARBA" id="ARBA00023008"/>
    </source>
</evidence>
<protein>
    <submittedName>
        <fullName evidence="5">SCO family protein</fullName>
    </submittedName>
</protein>
<proteinExistence type="inferred from homology"/>
<evidence type="ECO:0000256" key="1">
    <source>
        <dbReference type="ARBA" id="ARBA00010996"/>
    </source>
</evidence>
<organism evidence="5 6">
    <name type="scientific">Paenibacillus filicis</name>
    <dbReference type="NCBI Taxonomy" id="669464"/>
    <lineage>
        <taxon>Bacteria</taxon>
        <taxon>Bacillati</taxon>
        <taxon>Bacillota</taxon>
        <taxon>Bacilli</taxon>
        <taxon>Bacillales</taxon>
        <taxon>Paenibacillaceae</taxon>
        <taxon>Paenibacillus</taxon>
    </lineage>
</organism>
<feature type="transmembrane region" description="Helical" evidence="3">
    <location>
        <begin position="21"/>
        <end position="40"/>
    </location>
</feature>
<dbReference type="Gene3D" id="3.40.30.10">
    <property type="entry name" value="Glutaredoxin"/>
    <property type="match status" value="1"/>
</dbReference>
<dbReference type="EMBL" id="JBBPCC010000030">
    <property type="protein sequence ID" value="MEK8132475.1"/>
    <property type="molecule type" value="Genomic_DNA"/>
</dbReference>
<dbReference type="CDD" id="cd02968">
    <property type="entry name" value="SCO"/>
    <property type="match status" value="1"/>
</dbReference>
<keyword evidence="2" id="KW-0186">Copper</keyword>